<dbReference type="GO" id="GO:0009254">
    <property type="term" value="P:peptidoglycan turnover"/>
    <property type="evidence" value="ECO:0007669"/>
    <property type="project" value="TreeGrafter"/>
</dbReference>
<dbReference type="InterPro" id="IPR051206">
    <property type="entry name" value="NAMLAA_amidase_2"/>
</dbReference>
<name>A0A1I1IBF7_9BACT</name>
<keyword evidence="4" id="KW-0961">Cell wall biogenesis/degradation</keyword>
<dbReference type="AlphaFoldDB" id="A0A1I1IBF7"/>
<evidence type="ECO:0000256" key="1">
    <source>
        <dbReference type="ARBA" id="ARBA00001561"/>
    </source>
</evidence>
<dbReference type="PANTHER" id="PTHR30417:SF1">
    <property type="entry name" value="N-ACETYLMURAMOYL-L-ALANINE AMIDASE AMID"/>
    <property type="match status" value="1"/>
</dbReference>
<evidence type="ECO:0000259" key="5">
    <source>
        <dbReference type="SMART" id="SM00644"/>
    </source>
</evidence>
<evidence type="ECO:0000256" key="2">
    <source>
        <dbReference type="ARBA" id="ARBA00011901"/>
    </source>
</evidence>
<dbReference type="Pfam" id="PF08239">
    <property type="entry name" value="SH3_3"/>
    <property type="match status" value="1"/>
</dbReference>
<dbReference type="EMBL" id="FOLE01000004">
    <property type="protein sequence ID" value="SFC30620.1"/>
    <property type="molecule type" value="Genomic_DNA"/>
</dbReference>
<dbReference type="InterPro" id="IPR002502">
    <property type="entry name" value="Amidase_domain"/>
</dbReference>
<dbReference type="GO" id="GO:0009253">
    <property type="term" value="P:peptidoglycan catabolic process"/>
    <property type="evidence" value="ECO:0007669"/>
    <property type="project" value="InterPro"/>
</dbReference>
<dbReference type="SMART" id="SM00644">
    <property type="entry name" value="Ami_2"/>
    <property type="match status" value="1"/>
</dbReference>
<dbReference type="CDD" id="cd06583">
    <property type="entry name" value="PGRP"/>
    <property type="match status" value="1"/>
</dbReference>
<dbReference type="Gene3D" id="2.30.30.40">
    <property type="entry name" value="SH3 Domains"/>
    <property type="match status" value="1"/>
</dbReference>
<dbReference type="OrthoDB" id="9794842at2"/>
<sequence length="274" mass="31124">MKITNHKLLSESVSEIIVSDSTNNVGGVIDPQFIIIHFTAGQSAESSVEWFKNPSAKASAHLVIGRDGKIIQLVDFNKMAWHAGKSKWADFNGFNNFSIGIELDNPGRLTKVGDRYLSWFKAEYSKDNVVEMPHKHEKGNSYWYEYTKEQIDACMKVCKLIMEKYHIQDILGHDDIAPYRKDDPGPLFPMESFRSKLLGREDNTADIYEVIADAVNIRKGPSTKFGSYGQLNQATKVEFIKSSMGWFLVYVLDKPQQNDDTLYGWINGSLLKKL</sequence>
<evidence type="ECO:0000313" key="6">
    <source>
        <dbReference type="EMBL" id="SFC30620.1"/>
    </source>
</evidence>
<dbReference type="Proteomes" id="UP000199514">
    <property type="component" value="Unassembled WGS sequence"/>
</dbReference>
<accession>A0A1I1IBF7</accession>
<proteinExistence type="predicted"/>
<dbReference type="Gene3D" id="3.40.80.10">
    <property type="entry name" value="Peptidoglycan recognition protein-like"/>
    <property type="match status" value="1"/>
</dbReference>
<comment type="catalytic activity">
    <reaction evidence="1">
        <text>Hydrolyzes the link between N-acetylmuramoyl residues and L-amino acid residues in certain cell-wall glycopeptides.</text>
        <dbReference type="EC" id="3.5.1.28"/>
    </reaction>
</comment>
<feature type="domain" description="N-acetylmuramoyl-L-alanine amidase" evidence="5">
    <location>
        <begin position="21"/>
        <end position="185"/>
    </location>
</feature>
<evidence type="ECO:0000256" key="3">
    <source>
        <dbReference type="ARBA" id="ARBA00022801"/>
    </source>
</evidence>
<reference evidence="6 7" key="1">
    <citation type="submission" date="2016-10" db="EMBL/GenBank/DDBJ databases">
        <authorList>
            <person name="de Groot N.N."/>
        </authorList>
    </citation>
    <scope>NUCLEOTIDE SEQUENCE [LARGE SCALE GENOMIC DNA]</scope>
    <source>
        <strain evidence="6 7">DSM 6793</strain>
    </source>
</reference>
<organism evidence="6 7">
    <name type="scientific">Flexibacter flexilis DSM 6793</name>
    <dbReference type="NCBI Taxonomy" id="927664"/>
    <lineage>
        <taxon>Bacteria</taxon>
        <taxon>Pseudomonadati</taxon>
        <taxon>Bacteroidota</taxon>
        <taxon>Cytophagia</taxon>
        <taxon>Cytophagales</taxon>
        <taxon>Flexibacteraceae</taxon>
        <taxon>Flexibacter</taxon>
    </lineage>
</organism>
<dbReference type="InterPro" id="IPR036505">
    <property type="entry name" value="Amidase/PGRP_sf"/>
</dbReference>
<evidence type="ECO:0000256" key="4">
    <source>
        <dbReference type="ARBA" id="ARBA00023316"/>
    </source>
</evidence>
<evidence type="ECO:0000313" key="7">
    <source>
        <dbReference type="Proteomes" id="UP000199514"/>
    </source>
</evidence>
<dbReference type="SUPFAM" id="SSF55846">
    <property type="entry name" value="N-acetylmuramoyl-L-alanine amidase-like"/>
    <property type="match status" value="1"/>
</dbReference>
<dbReference type="Pfam" id="PF01510">
    <property type="entry name" value="Amidase_2"/>
    <property type="match status" value="1"/>
</dbReference>
<dbReference type="GO" id="GO:0071555">
    <property type="term" value="P:cell wall organization"/>
    <property type="evidence" value="ECO:0007669"/>
    <property type="project" value="UniProtKB-KW"/>
</dbReference>
<gene>
    <name evidence="6" type="ORF">SAMN05421780_104189</name>
</gene>
<dbReference type="GO" id="GO:0008745">
    <property type="term" value="F:N-acetylmuramoyl-L-alanine amidase activity"/>
    <property type="evidence" value="ECO:0007669"/>
    <property type="project" value="UniProtKB-EC"/>
</dbReference>
<dbReference type="RefSeq" id="WP_091510926.1">
    <property type="nucleotide sequence ID" value="NZ_FOLE01000004.1"/>
</dbReference>
<protein>
    <recommendedName>
        <fullName evidence="2">N-acetylmuramoyl-L-alanine amidase</fullName>
        <ecNumber evidence="2">3.5.1.28</ecNumber>
    </recommendedName>
</protein>
<keyword evidence="3" id="KW-0378">Hydrolase</keyword>
<dbReference type="PANTHER" id="PTHR30417">
    <property type="entry name" value="N-ACETYLMURAMOYL-L-ALANINE AMIDASE AMID"/>
    <property type="match status" value="1"/>
</dbReference>
<dbReference type="EC" id="3.5.1.28" evidence="2"/>
<keyword evidence="7" id="KW-1185">Reference proteome</keyword>
<dbReference type="InterPro" id="IPR003646">
    <property type="entry name" value="SH3-like_bac-type"/>
</dbReference>